<dbReference type="EMBL" id="BSOS01000052">
    <property type="protein sequence ID" value="GLR67089.1"/>
    <property type="molecule type" value="Genomic_DNA"/>
</dbReference>
<protein>
    <submittedName>
        <fullName evidence="1">Uncharacterized protein</fullName>
    </submittedName>
</protein>
<sequence>MLIDGIWVENAVRFPVEKRSHPSLDVLEEVRPDYKVVAAVLEMLGREPLEPDLKNMADDTMAAFLKSLGFLHSEAELKNLISNLREMLITEAIALCGEAKFLADEAYKAGTLARMAKDERSRNVDGHHARANKLLNQSAEATVEAYRFSEEVFGKCRALDSYLRSFGAVSREWLIAAG</sequence>
<dbReference type="Proteomes" id="UP001156641">
    <property type="component" value="Unassembled WGS sequence"/>
</dbReference>
<comment type="caution">
    <text evidence="1">The sequence shown here is derived from an EMBL/GenBank/DDBJ whole genome shotgun (WGS) entry which is preliminary data.</text>
</comment>
<name>A0ABQ6A3M6_9PROT</name>
<dbReference type="RefSeq" id="WP_284257800.1">
    <property type="nucleotide sequence ID" value="NZ_BSOS01000052.1"/>
</dbReference>
<gene>
    <name evidence="1" type="ORF">GCM10010909_17700</name>
</gene>
<keyword evidence="2" id="KW-1185">Reference proteome</keyword>
<evidence type="ECO:0000313" key="2">
    <source>
        <dbReference type="Proteomes" id="UP001156641"/>
    </source>
</evidence>
<reference evidence="2" key="1">
    <citation type="journal article" date="2019" name="Int. J. Syst. Evol. Microbiol.">
        <title>The Global Catalogue of Microorganisms (GCM) 10K type strain sequencing project: providing services to taxonomists for standard genome sequencing and annotation.</title>
        <authorList>
            <consortium name="The Broad Institute Genomics Platform"/>
            <consortium name="The Broad Institute Genome Sequencing Center for Infectious Disease"/>
            <person name="Wu L."/>
            <person name="Ma J."/>
        </authorList>
    </citation>
    <scope>NUCLEOTIDE SEQUENCE [LARGE SCALE GENOMIC DNA]</scope>
    <source>
        <strain evidence="2">NBRC 112502</strain>
    </source>
</reference>
<proteinExistence type="predicted"/>
<accession>A0ABQ6A3M6</accession>
<organism evidence="1 2">
    <name type="scientific">Acidocella aquatica</name>
    <dbReference type="NCBI Taxonomy" id="1922313"/>
    <lineage>
        <taxon>Bacteria</taxon>
        <taxon>Pseudomonadati</taxon>
        <taxon>Pseudomonadota</taxon>
        <taxon>Alphaproteobacteria</taxon>
        <taxon>Acetobacterales</taxon>
        <taxon>Acidocellaceae</taxon>
        <taxon>Acidocella</taxon>
    </lineage>
</organism>
<evidence type="ECO:0000313" key="1">
    <source>
        <dbReference type="EMBL" id="GLR67089.1"/>
    </source>
</evidence>